<dbReference type="Pfam" id="PF25534">
    <property type="entry name" value="DUF7918"/>
    <property type="match status" value="1"/>
</dbReference>
<sequence>MPSLKDLNCSIELSDSQQALQEFGTIYGDGFVETFVPVPSKPQSFLVHLTSNKFIAPGVAIFVYVDGVYQCNRNRQDLKLRKPSESRSVVDFRVRQKEEKQKDGSMIAREWTFDKLNIASADDAPNLCSPNILENIGCIEVVVLRCAGPRNAKTASTMNLDGASDFPDHHFGLDGKPSGTSSQSMYDDRGPFAGSFGNGYGPPPPISSYHSPYAETVHSYEGTTNNRRSSHADGETSPLASITRRSRPHSRHSEPISPGARRTSNLPSLGVQYGSGPIPRDGDPFHSRPPSVVVTNAPGVDPVWLNSMLKTAVKQGLEESRWNEGHSKRHFEQKQRTPDVEIASQPPGAWPTSPFSAPAQSYQQSEPVEYSKQHVDEDHGSAWGQSQDDWDRHPTRSRAGTRVTWNAEPVWEHASSVSGWNSREETPSDSWDTDETGATNKATEWEAASQQGRFGAPTIPSRIELRSPSPISVRTPDRRHSKDTRRGKSRSMSRSRHPRREIDMTPSDEEEDNEGWTHVDPAPYSVASLTSSNDTLQPSHSRSQVHTPRSRSEKRSRHSKSALDDHERMSSRHTQKVPTWQPTETLPMAPAPSVTTRITSTVMNAAPPAIYPTQVRSRKASVFADPAVSVVPPPGWGSAISEKARKTSSASMAPAPYAPSLVEFVRSTLGGKRAESRSTSSSSWGSGKNSDAAKGFWGDKAEKKADWGDDGDSSWGKKEPSEQIPNGWEATEDEQKGAWNKTDNVKDAQAGGWDAKSTGCNEKDGSKKAEKPDAANAWDSKNPSWDAREASKKEEKVDVADAWALTKNDQNNSKQVEAPWEAQTWNSQDNNDSSNNIKWDTANPWPPDPAPATASDKPANAASTSRRHSNKSLSKYRQLRPTSSELTPKPHWQFPPPPSEKKLYPTFVHRDRSRISYVAPKEPRYTISKEAASEKGVEHQVRAGKAMEYGHAVGRPEYLDRLDKPYAVFRFKYRSRAILKSLFGDQVPDHGHLTEPTPSSTLAKAQEKLKDLPQDELIKKMLKLQTKLEQTKSSSKEHEYKEHKHRHHKHKENERRPSESKTEVVAKNLTEKWVEQHSRDPSEKGKGKSEKEVGREKKDAKESREQTGGGDGGWGKGVTW</sequence>
<keyword evidence="4" id="KW-1185">Reference proteome</keyword>
<feature type="compositionally biased region" description="Basic and acidic residues" evidence="1">
    <location>
        <begin position="697"/>
        <end position="707"/>
    </location>
</feature>
<feature type="compositionally biased region" description="Polar residues" evidence="1">
    <location>
        <begin position="871"/>
        <end position="886"/>
    </location>
</feature>
<feature type="compositionally biased region" description="Polar residues" evidence="1">
    <location>
        <begin position="436"/>
        <end position="452"/>
    </location>
</feature>
<evidence type="ECO:0000313" key="4">
    <source>
        <dbReference type="Proteomes" id="UP000800038"/>
    </source>
</evidence>
<feature type="compositionally biased region" description="Basic and acidic residues" evidence="1">
    <location>
        <begin position="369"/>
        <end position="380"/>
    </location>
</feature>
<name>A0A6A5SSL9_9PLEO</name>
<proteinExistence type="predicted"/>
<feature type="compositionally biased region" description="Basic and acidic residues" evidence="1">
    <location>
        <begin position="761"/>
        <end position="773"/>
    </location>
</feature>
<dbReference type="EMBL" id="ML976033">
    <property type="protein sequence ID" value="KAF1942579.1"/>
    <property type="molecule type" value="Genomic_DNA"/>
</dbReference>
<feature type="domain" description="DUF7918" evidence="2">
    <location>
        <begin position="921"/>
        <end position="982"/>
    </location>
</feature>
<evidence type="ECO:0000256" key="1">
    <source>
        <dbReference type="SAM" id="MobiDB-lite"/>
    </source>
</evidence>
<dbReference type="AlphaFoldDB" id="A0A6A5SSL9"/>
<feature type="region of interest" description="Disordered" evidence="1">
    <location>
        <begin position="169"/>
        <end position="299"/>
    </location>
</feature>
<feature type="compositionally biased region" description="Basic residues" evidence="1">
    <location>
        <begin position="548"/>
        <end position="560"/>
    </location>
</feature>
<feature type="compositionally biased region" description="Basic and acidic residues" evidence="1">
    <location>
        <begin position="1051"/>
        <end position="1105"/>
    </location>
</feature>
<feature type="compositionally biased region" description="Basic and acidic residues" evidence="1">
    <location>
        <begin position="475"/>
        <end position="486"/>
    </location>
</feature>
<feature type="compositionally biased region" description="Polar residues" evidence="1">
    <location>
        <begin position="527"/>
        <end position="547"/>
    </location>
</feature>
<feature type="compositionally biased region" description="Low complexity" evidence="1">
    <location>
        <begin position="826"/>
        <end position="836"/>
    </location>
</feature>
<accession>A0A6A5SSL9</accession>
<feature type="compositionally biased region" description="Basic and acidic residues" evidence="1">
    <location>
        <begin position="319"/>
        <end position="339"/>
    </location>
</feature>
<feature type="compositionally biased region" description="Low complexity" evidence="1">
    <location>
        <begin position="677"/>
        <end position="690"/>
    </location>
</feature>
<feature type="compositionally biased region" description="Basic residues" evidence="1">
    <location>
        <begin position="487"/>
        <end position="499"/>
    </location>
</feature>
<reference evidence="3" key="1">
    <citation type="journal article" date="2020" name="Stud. Mycol.">
        <title>101 Dothideomycetes genomes: a test case for predicting lifestyles and emergence of pathogens.</title>
        <authorList>
            <person name="Haridas S."/>
            <person name="Albert R."/>
            <person name="Binder M."/>
            <person name="Bloem J."/>
            <person name="Labutti K."/>
            <person name="Salamov A."/>
            <person name="Andreopoulos B."/>
            <person name="Baker S."/>
            <person name="Barry K."/>
            <person name="Bills G."/>
            <person name="Bluhm B."/>
            <person name="Cannon C."/>
            <person name="Castanera R."/>
            <person name="Culley D."/>
            <person name="Daum C."/>
            <person name="Ezra D."/>
            <person name="Gonzalez J."/>
            <person name="Henrissat B."/>
            <person name="Kuo A."/>
            <person name="Liang C."/>
            <person name="Lipzen A."/>
            <person name="Lutzoni F."/>
            <person name="Magnuson J."/>
            <person name="Mondo S."/>
            <person name="Nolan M."/>
            <person name="Ohm R."/>
            <person name="Pangilinan J."/>
            <person name="Park H.-J."/>
            <person name="Ramirez L."/>
            <person name="Alfaro M."/>
            <person name="Sun H."/>
            <person name="Tritt A."/>
            <person name="Yoshinaga Y."/>
            <person name="Zwiers L.-H."/>
            <person name="Turgeon B."/>
            <person name="Goodwin S."/>
            <person name="Spatafora J."/>
            <person name="Crous P."/>
            <person name="Grigoriev I."/>
        </authorList>
    </citation>
    <scope>NUCLEOTIDE SEQUENCE</scope>
    <source>
        <strain evidence="3">CBS 161.51</strain>
    </source>
</reference>
<protein>
    <recommendedName>
        <fullName evidence="2">DUF7918 domain-containing protein</fullName>
    </recommendedName>
</protein>
<gene>
    <name evidence="3" type="ORF">EJ02DRAFT_402093</name>
</gene>
<feature type="region of interest" description="Disordered" evidence="1">
    <location>
        <begin position="1023"/>
        <end position="1120"/>
    </location>
</feature>
<organism evidence="3 4">
    <name type="scientific">Clathrospora elynae</name>
    <dbReference type="NCBI Taxonomy" id="706981"/>
    <lineage>
        <taxon>Eukaryota</taxon>
        <taxon>Fungi</taxon>
        <taxon>Dikarya</taxon>
        <taxon>Ascomycota</taxon>
        <taxon>Pezizomycotina</taxon>
        <taxon>Dothideomycetes</taxon>
        <taxon>Pleosporomycetidae</taxon>
        <taxon>Pleosporales</taxon>
        <taxon>Diademaceae</taxon>
        <taxon>Clathrospora</taxon>
    </lineage>
</organism>
<feature type="region of interest" description="Disordered" evidence="1">
    <location>
        <begin position="670"/>
        <end position="904"/>
    </location>
</feature>
<feature type="compositionally biased region" description="Basic and acidic residues" evidence="1">
    <location>
        <begin position="561"/>
        <end position="570"/>
    </location>
</feature>
<dbReference type="Proteomes" id="UP000800038">
    <property type="component" value="Unassembled WGS sequence"/>
</dbReference>
<dbReference type="OrthoDB" id="5423516at2759"/>
<feature type="region of interest" description="Disordered" evidence="1">
    <location>
        <begin position="986"/>
        <end position="1006"/>
    </location>
</feature>
<evidence type="ECO:0000313" key="3">
    <source>
        <dbReference type="EMBL" id="KAF1942579.1"/>
    </source>
</evidence>
<feature type="region of interest" description="Disordered" evidence="1">
    <location>
        <begin position="319"/>
        <end position="591"/>
    </location>
</feature>
<evidence type="ECO:0000259" key="2">
    <source>
        <dbReference type="Pfam" id="PF25534"/>
    </source>
</evidence>
<feature type="compositionally biased region" description="Polar residues" evidence="1">
    <location>
        <begin position="353"/>
        <end position="366"/>
    </location>
</feature>
<feature type="compositionally biased region" description="Gly residues" evidence="1">
    <location>
        <begin position="1107"/>
        <end position="1120"/>
    </location>
</feature>
<dbReference type="InterPro" id="IPR057678">
    <property type="entry name" value="DUF7918"/>
</dbReference>
<feature type="compositionally biased region" description="Basic and acidic residues" evidence="1">
    <location>
        <begin position="786"/>
        <end position="799"/>
    </location>
</feature>